<accession>A0ABX2H0Y9</accession>
<dbReference type="RefSeq" id="WP_173865721.1">
    <property type="nucleotide sequence ID" value="NZ_JAAWUU010000005.1"/>
</dbReference>
<evidence type="ECO:0000313" key="2">
    <source>
        <dbReference type="Proteomes" id="UP000821846"/>
    </source>
</evidence>
<dbReference type="Proteomes" id="UP000821846">
    <property type="component" value="Unassembled WGS sequence"/>
</dbReference>
<name>A0ABX2H0Y9_9FIRM</name>
<proteinExistence type="predicted"/>
<sequence>MLQVNEIFKNAVEQDSRTFKARVVLGKDIFEGIKSFALHAASNNSAHISIGGAVAASVQVKMEATTISLESKEITLQIGVLFGTEYIYCDLGKFTPEKVNNDDGIINFCAYDRMYVKFSKAYVSKLEYPADGKEVLKEISNMSGVPLASSIDNLPSGVKIPKRWKETETTYDDEGNEITQGNYVNPFDGYTMQDALGYVAQFYGKYCVINRNGEIELRWYKQADYEISASRYYDDLKKSESLFKLGRIQCDTATATLLSGVGTVGIQIENPVMTQPVLDKICNQLKDFTFQPASVSFLGDPRLDIGDIVTIHDKYGGKIKIPIMKLSMDYDGGLITEIESQGKTEIESGSISSSKGPTAQAIERLNIELVAAKEIIGQKASFDDLKATKATFDKMSASYGEFADLTAKRLDVGEADIKQLQAENVDISGRLTADEAEIKIIKTDKANVKDLDAANARIDSISGNLADYKVVITGSLEAVNAVLGSLDANYAKIDLANIKNGSITTAMIGVGVVGSAQIADGSITDAKIVELTANKITAGTLSVERLIICGDKNSIIYAINNAGELVSQNVNTIDGDVLTKRSITADKIVAGAITANEIAGKTITANKIATGAITTGKLAAGSVTAEKIKAGAISADKIAAGAISVDKLTFGLNSNLYNLGYDNFATITGSTLLSYFEDYQVKVATEVKECGGSFFAQAPNVPGTNALWLDGRETTEILQSKNGFILGSSKKHDGFITLIPGKKYLISFYIRCPYLSESENRGIEFLIWESKERSHLYNGNILASKKGEYVFCGLQWERKTIKYTCVKDFPYIALGFGYMEAALFIVSGIQVEQVEDLDTEPSPFSVSNVQTVDAKDLENDGIVAISDNLGTFQKGVLKSGNYSGSSGESFPSSGFLIDLNNGYINTPRLRVASNGKTYCNCNGIAVDVNTLVGNYANCYTSASTAAKTVSLSGFELVAGARVCVRFNYANTATNPTLNVNATGAKPIYYKNSNIPAELIEQYTVLELVYSGSYWYVVGNMNILTKGDSINIECFTAGYVTSAGKEVQFCIPVSTPIVGCSSVSIASATGLQIRQNGNYIYGGNASTLVAASSYRGVVNRNMVSIAATMPNTTNAVNNAPCGVHAALKLTFS</sequence>
<reference evidence="1 2" key="1">
    <citation type="journal article" date="2020" name="Cell Host Microbe">
        <title>Functional and Genomic Variation between Human-Derived Isolates of Lachnospiraceae Reveals Inter- and Intra-Species Diversity.</title>
        <authorList>
            <person name="Sorbara M.T."/>
            <person name="Littmann E.R."/>
            <person name="Fontana E."/>
            <person name="Moody T.U."/>
            <person name="Kohout C.E."/>
            <person name="Gjonbalaj M."/>
            <person name="Eaton V."/>
            <person name="Seok R."/>
            <person name="Leiner I.M."/>
            <person name="Pamer E.G."/>
        </authorList>
    </citation>
    <scope>NUCLEOTIDE SEQUENCE [LARGE SCALE GENOMIC DNA]</scope>
    <source>
        <strain evidence="1 2">MSK.14.16</strain>
    </source>
</reference>
<protein>
    <submittedName>
        <fullName evidence="1">Uncharacterized protein</fullName>
    </submittedName>
</protein>
<dbReference type="EMBL" id="JAAWUZ010000072">
    <property type="protein sequence ID" value="NSG31292.1"/>
    <property type="molecule type" value="Genomic_DNA"/>
</dbReference>
<gene>
    <name evidence="1" type="ORF">HFM93_13730</name>
</gene>
<comment type="caution">
    <text evidence="1">The sequence shown here is derived from an EMBL/GenBank/DDBJ whole genome shotgun (WGS) entry which is preliminary data.</text>
</comment>
<evidence type="ECO:0000313" key="1">
    <source>
        <dbReference type="EMBL" id="NSG31292.1"/>
    </source>
</evidence>
<organism evidence="1 2">
    <name type="scientific">Faecalicatena fissicatena</name>
    <dbReference type="NCBI Taxonomy" id="290055"/>
    <lineage>
        <taxon>Bacteria</taxon>
        <taxon>Bacillati</taxon>
        <taxon>Bacillota</taxon>
        <taxon>Clostridia</taxon>
        <taxon>Lachnospirales</taxon>
        <taxon>Lachnospiraceae</taxon>
        <taxon>Faecalicatena</taxon>
    </lineage>
</organism>
<keyword evidence="2" id="KW-1185">Reference proteome</keyword>